<accession>A0A0W0V276</accession>
<dbReference type="PATRIC" id="fig|454.4.peg.2685"/>
<protein>
    <submittedName>
        <fullName evidence="1">Uncharacterized protein</fullName>
    </submittedName>
</protein>
<evidence type="ECO:0000313" key="1">
    <source>
        <dbReference type="EMBL" id="KTD14226.1"/>
    </source>
</evidence>
<gene>
    <name evidence="1" type="ORF">Lisr_2454</name>
</gene>
<dbReference type="Proteomes" id="UP000054761">
    <property type="component" value="Unassembled WGS sequence"/>
</dbReference>
<dbReference type="AlphaFoldDB" id="A0A0W0V276"/>
<dbReference type="RefSeq" id="WP_058502741.1">
    <property type="nucleotide sequence ID" value="NZ_CAAAJA010000013.1"/>
</dbReference>
<sequence length="308" mass="35155">MRKAQLIELYQHWASLTEEAKQKAKNEIIACYDVDKEEFEENIADLTQLAYENNGLEFVAPGGSNFAGDVFKSFIDQYDSHLIEEFVEQQFDFSDPSIETFILSPQTREMFQIIKDSAPEVFKEHIGEKIAIRTIIALITDCFLNHQKSELPENIARNQDQLPQSYQNFSVAGLFADYASPKAMFFHSQRSHRKEARELSDKLKDSSVNKRYEALLEVYDDVKENAGFNPQGSFARRLRHALLMTHAQLPENELLAEGQNLQQAIMSIQNISKNPVMLNRWFENQLTPLAEEKSSIGFSLSSVGASGF</sequence>
<reference evidence="1 2" key="1">
    <citation type="submission" date="2015-11" db="EMBL/GenBank/DDBJ databases">
        <title>Genomic analysis of 38 Legionella species identifies large and diverse effector repertoires.</title>
        <authorList>
            <person name="Burstein D."/>
            <person name="Amaro F."/>
            <person name="Zusman T."/>
            <person name="Lifshitz Z."/>
            <person name="Cohen O."/>
            <person name="Gilbert J.A."/>
            <person name="Pupko T."/>
            <person name="Shuman H.A."/>
            <person name="Segal G."/>
        </authorList>
    </citation>
    <scope>NUCLEOTIDE SEQUENCE [LARGE SCALE GENOMIC DNA]</scope>
    <source>
        <strain evidence="1 2">Bercovier 4</strain>
    </source>
</reference>
<comment type="caution">
    <text evidence="1">The sequence shown here is derived from an EMBL/GenBank/DDBJ whole genome shotgun (WGS) entry which is preliminary data.</text>
</comment>
<evidence type="ECO:0000313" key="2">
    <source>
        <dbReference type="Proteomes" id="UP000054761"/>
    </source>
</evidence>
<name>A0A0W0V276_9GAMM</name>
<dbReference type="EMBL" id="LNYH01000149">
    <property type="protein sequence ID" value="KTD14226.1"/>
    <property type="molecule type" value="Genomic_DNA"/>
</dbReference>
<keyword evidence="2" id="KW-1185">Reference proteome</keyword>
<organism evidence="1 2">
    <name type="scientific">Legionella israelensis</name>
    <dbReference type="NCBI Taxonomy" id="454"/>
    <lineage>
        <taxon>Bacteria</taxon>
        <taxon>Pseudomonadati</taxon>
        <taxon>Pseudomonadota</taxon>
        <taxon>Gammaproteobacteria</taxon>
        <taxon>Legionellales</taxon>
        <taxon>Legionellaceae</taxon>
        <taxon>Legionella</taxon>
    </lineage>
</organism>
<proteinExistence type="predicted"/>